<dbReference type="OrthoDB" id="4365880at2759"/>
<sequence length="64" mass="7621">MSKAGRKTTTSIIGLVVEFIVAIDEARVRFTDDALFFRLGFFFVWEKYVYFYFFFIIILIYTPS</sequence>
<keyword evidence="1" id="KW-1133">Transmembrane helix</keyword>
<keyword evidence="3" id="KW-1185">Reference proteome</keyword>
<keyword evidence="1" id="KW-0472">Membrane</keyword>
<accession>A0A1L9P8W5</accession>
<dbReference type="Proteomes" id="UP000184073">
    <property type="component" value="Unassembled WGS sequence"/>
</dbReference>
<proteinExistence type="predicted"/>
<evidence type="ECO:0000313" key="2">
    <source>
        <dbReference type="EMBL" id="OJI97969.1"/>
    </source>
</evidence>
<gene>
    <name evidence="2" type="ORF">ASPVEDRAFT_439904</name>
</gene>
<organism evidence="2 3">
    <name type="scientific">Aspergillus versicolor CBS 583.65</name>
    <dbReference type="NCBI Taxonomy" id="1036611"/>
    <lineage>
        <taxon>Eukaryota</taxon>
        <taxon>Fungi</taxon>
        <taxon>Dikarya</taxon>
        <taxon>Ascomycota</taxon>
        <taxon>Pezizomycotina</taxon>
        <taxon>Eurotiomycetes</taxon>
        <taxon>Eurotiomycetidae</taxon>
        <taxon>Eurotiales</taxon>
        <taxon>Aspergillaceae</taxon>
        <taxon>Aspergillus</taxon>
        <taxon>Aspergillus subgen. Nidulantes</taxon>
    </lineage>
</organism>
<feature type="transmembrane region" description="Helical" evidence="1">
    <location>
        <begin position="35"/>
        <end position="61"/>
    </location>
</feature>
<dbReference type="EMBL" id="KV878126">
    <property type="protein sequence ID" value="OJI97969.1"/>
    <property type="molecule type" value="Genomic_DNA"/>
</dbReference>
<dbReference type="RefSeq" id="XP_040663732.1">
    <property type="nucleotide sequence ID" value="XM_040812951.1"/>
</dbReference>
<dbReference type="GeneID" id="63728462"/>
<name>A0A1L9P8W5_ASPVE</name>
<reference evidence="3" key="1">
    <citation type="journal article" date="2017" name="Genome Biol.">
        <title>Comparative genomics reveals high biological diversity and specific adaptations in the industrially and medically important fungal genus Aspergillus.</title>
        <authorList>
            <person name="de Vries R.P."/>
            <person name="Riley R."/>
            <person name="Wiebenga A."/>
            <person name="Aguilar-Osorio G."/>
            <person name="Amillis S."/>
            <person name="Uchima C.A."/>
            <person name="Anderluh G."/>
            <person name="Asadollahi M."/>
            <person name="Askin M."/>
            <person name="Barry K."/>
            <person name="Battaglia E."/>
            <person name="Bayram O."/>
            <person name="Benocci T."/>
            <person name="Braus-Stromeyer S.A."/>
            <person name="Caldana C."/>
            <person name="Canovas D."/>
            <person name="Cerqueira G.C."/>
            <person name="Chen F."/>
            <person name="Chen W."/>
            <person name="Choi C."/>
            <person name="Clum A."/>
            <person name="Dos Santos R.A."/>
            <person name="Damasio A.R."/>
            <person name="Diallinas G."/>
            <person name="Emri T."/>
            <person name="Fekete E."/>
            <person name="Flipphi M."/>
            <person name="Freyberg S."/>
            <person name="Gallo A."/>
            <person name="Gournas C."/>
            <person name="Habgood R."/>
            <person name="Hainaut M."/>
            <person name="Harispe M.L."/>
            <person name="Henrissat B."/>
            <person name="Hilden K.S."/>
            <person name="Hope R."/>
            <person name="Hossain A."/>
            <person name="Karabika E."/>
            <person name="Karaffa L."/>
            <person name="Karanyi Z."/>
            <person name="Krasevec N."/>
            <person name="Kuo A."/>
            <person name="Kusch H."/>
            <person name="LaButti K."/>
            <person name="Lagendijk E.L."/>
            <person name="Lapidus A."/>
            <person name="Levasseur A."/>
            <person name="Lindquist E."/>
            <person name="Lipzen A."/>
            <person name="Logrieco A.F."/>
            <person name="MacCabe A."/>
            <person name="Maekelae M.R."/>
            <person name="Malavazi I."/>
            <person name="Melin P."/>
            <person name="Meyer V."/>
            <person name="Mielnichuk N."/>
            <person name="Miskei M."/>
            <person name="Molnar A.P."/>
            <person name="Mule G."/>
            <person name="Ngan C.Y."/>
            <person name="Orejas M."/>
            <person name="Orosz E."/>
            <person name="Ouedraogo J.P."/>
            <person name="Overkamp K.M."/>
            <person name="Park H.-S."/>
            <person name="Perrone G."/>
            <person name="Piumi F."/>
            <person name="Punt P.J."/>
            <person name="Ram A.F."/>
            <person name="Ramon A."/>
            <person name="Rauscher S."/>
            <person name="Record E."/>
            <person name="Riano-Pachon D.M."/>
            <person name="Robert V."/>
            <person name="Roehrig J."/>
            <person name="Ruller R."/>
            <person name="Salamov A."/>
            <person name="Salih N.S."/>
            <person name="Samson R.A."/>
            <person name="Sandor E."/>
            <person name="Sanguinetti M."/>
            <person name="Schuetze T."/>
            <person name="Sepcic K."/>
            <person name="Shelest E."/>
            <person name="Sherlock G."/>
            <person name="Sophianopoulou V."/>
            <person name="Squina F.M."/>
            <person name="Sun H."/>
            <person name="Susca A."/>
            <person name="Todd R.B."/>
            <person name="Tsang A."/>
            <person name="Unkles S.E."/>
            <person name="van de Wiele N."/>
            <person name="van Rossen-Uffink D."/>
            <person name="Oliveira J.V."/>
            <person name="Vesth T.C."/>
            <person name="Visser J."/>
            <person name="Yu J.-H."/>
            <person name="Zhou M."/>
            <person name="Andersen M.R."/>
            <person name="Archer D.B."/>
            <person name="Baker S.E."/>
            <person name="Benoit I."/>
            <person name="Brakhage A.A."/>
            <person name="Braus G.H."/>
            <person name="Fischer R."/>
            <person name="Frisvad J.C."/>
            <person name="Goldman G.H."/>
            <person name="Houbraken J."/>
            <person name="Oakley B."/>
            <person name="Pocsi I."/>
            <person name="Scazzocchio C."/>
            <person name="Seiboth B."/>
            <person name="vanKuyk P.A."/>
            <person name="Wortman J."/>
            <person name="Dyer P.S."/>
            <person name="Grigoriev I.V."/>
        </authorList>
    </citation>
    <scope>NUCLEOTIDE SEQUENCE [LARGE SCALE GENOMIC DNA]</scope>
    <source>
        <strain evidence="3">CBS 583.65</strain>
    </source>
</reference>
<evidence type="ECO:0000313" key="3">
    <source>
        <dbReference type="Proteomes" id="UP000184073"/>
    </source>
</evidence>
<dbReference type="AlphaFoldDB" id="A0A1L9P8W5"/>
<protein>
    <submittedName>
        <fullName evidence="2">Uncharacterized protein</fullName>
    </submittedName>
</protein>
<evidence type="ECO:0000256" key="1">
    <source>
        <dbReference type="SAM" id="Phobius"/>
    </source>
</evidence>
<keyword evidence="1" id="KW-0812">Transmembrane</keyword>
<dbReference type="VEuPathDB" id="FungiDB:ASPVEDRAFT_439904"/>